<evidence type="ECO:0000259" key="2">
    <source>
        <dbReference type="Pfam" id="PF00561"/>
    </source>
</evidence>
<dbReference type="PRINTS" id="PR00111">
    <property type="entry name" value="ABHYDROLASE"/>
</dbReference>
<feature type="chain" id="PRO_5045736148" evidence="1">
    <location>
        <begin position="24"/>
        <end position="482"/>
    </location>
</feature>
<keyword evidence="1" id="KW-0732">Signal</keyword>
<dbReference type="RefSeq" id="WP_170022877.1">
    <property type="nucleotide sequence ID" value="NZ_JABCSC020000004.1"/>
</dbReference>
<feature type="signal peptide" evidence="1">
    <location>
        <begin position="1"/>
        <end position="23"/>
    </location>
</feature>
<reference evidence="3 4" key="1">
    <citation type="submission" date="2020-06" db="EMBL/GenBank/DDBJ databases">
        <title>Draft genome of Uliginosibacterium sp. IMCC34675.</title>
        <authorList>
            <person name="Song J."/>
        </authorList>
    </citation>
    <scope>NUCLEOTIDE SEQUENCE [LARGE SCALE GENOMIC DNA]</scope>
    <source>
        <strain evidence="3 4">IMCC34675</strain>
    </source>
</reference>
<organism evidence="3 4">
    <name type="scientific">Uliginosibacterium aquaticum</name>
    <dbReference type="NCBI Taxonomy" id="2731212"/>
    <lineage>
        <taxon>Bacteria</taxon>
        <taxon>Pseudomonadati</taxon>
        <taxon>Pseudomonadota</taxon>
        <taxon>Betaproteobacteria</taxon>
        <taxon>Rhodocyclales</taxon>
        <taxon>Zoogloeaceae</taxon>
        <taxon>Uliginosibacterium</taxon>
    </lineage>
</organism>
<dbReference type="PANTHER" id="PTHR46438:SF11">
    <property type="entry name" value="LIPASE-RELATED"/>
    <property type="match status" value="1"/>
</dbReference>
<dbReference type="InterPro" id="IPR000073">
    <property type="entry name" value="AB_hydrolase_1"/>
</dbReference>
<dbReference type="PANTHER" id="PTHR46438">
    <property type="entry name" value="ALPHA/BETA-HYDROLASES SUPERFAMILY PROTEIN"/>
    <property type="match status" value="1"/>
</dbReference>
<name>A0ABX2IKZ5_9RHOO</name>
<sequence>MLRLPAFCLALFLLLLTGLTAQAQPSATASAPNCELCRERLLTLNILRQRVPADWQLYREREPVWNSQTLVIEAGLEHSQTILLVHGLGQNGFTDWASVIPELARQYHVLALDLPGFGYSDAPAGKYSPTHYARVLSALLTRHAKGRAIVIGHSMGGAVALRLAASRPELLSRLILVDAAGILHRTAFTKHSITGRLGSGQTSGTLRGLLERVRDFSDSTIERIFGLPDPGRLLGISEELWAGAFSGQANANAAAALVEEDFSNAATGMPLPTWLIWGEADPVAPLRTGQMLARRLPQAQLLSLPGVGHTPMEAASFNAFMNRLDRALSEAPQGFNPSATPPVSHRDYLCQGENGGRLSGQFREVRIENCAGLLLQDLVAERLIIRDSIVQMLNTRIHGDETGITLINSELVATASEINAPTSIHAERARLDLAGVILEGSDTAISTGSTSRFIASACPVRSPDFMGLWHTSETRSNTRQWP</sequence>
<feature type="domain" description="AB hydrolase-1" evidence="2">
    <location>
        <begin position="81"/>
        <end position="311"/>
    </location>
</feature>
<dbReference type="SUPFAM" id="SSF53474">
    <property type="entry name" value="alpha/beta-Hydrolases"/>
    <property type="match status" value="1"/>
</dbReference>
<dbReference type="EMBL" id="JABCSC020000004">
    <property type="protein sequence ID" value="NSL56563.1"/>
    <property type="molecule type" value="Genomic_DNA"/>
</dbReference>
<dbReference type="Pfam" id="PF00561">
    <property type="entry name" value="Abhydrolase_1"/>
    <property type="match status" value="1"/>
</dbReference>
<protein>
    <submittedName>
        <fullName evidence="3">Alpha/beta hydrolase</fullName>
    </submittedName>
</protein>
<dbReference type="InterPro" id="IPR029058">
    <property type="entry name" value="AB_hydrolase_fold"/>
</dbReference>
<gene>
    <name evidence="3" type="ORF">HJ583_016130</name>
</gene>
<dbReference type="Proteomes" id="UP000778523">
    <property type="component" value="Unassembled WGS sequence"/>
</dbReference>
<dbReference type="Gene3D" id="3.40.50.1820">
    <property type="entry name" value="alpha/beta hydrolase"/>
    <property type="match status" value="1"/>
</dbReference>
<keyword evidence="4" id="KW-1185">Reference proteome</keyword>
<comment type="caution">
    <text evidence="3">The sequence shown here is derived from an EMBL/GenBank/DDBJ whole genome shotgun (WGS) entry which is preliminary data.</text>
</comment>
<keyword evidence="3" id="KW-0378">Hydrolase</keyword>
<evidence type="ECO:0000256" key="1">
    <source>
        <dbReference type="SAM" id="SignalP"/>
    </source>
</evidence>
<evidence type="ECO:0000313" key="3">
    <source>
        <dbReference type="EMBL" id="NSL56563.1"/>
    </source>
</evidence>
<evidence type="ECO:0000313" key="4">
    <source>
        <dbReference type="Proteomes" id="UP000778523"/>
    </source>
</evidence>
<dbReference type="GO" id="GO:0016787">
    <property type="term" value="F:hydrolase activity"/>
    <property type="evidence" value="ECO:0007669"/>
    <property type="project" value="UniProtKB-KW"/>
</dbReference>
<accession>A0ABX2IKZ5</accession>
<proteinExistence type="predicted"/>